<name>A0A8W7PQT5_ANOCL</name>
<proteinExistence type="predicted"/>
<dbReference type="Gene3D" id="3.30.450.20">
    <property type="entry name" value="PAS domain"/>
    <property type="match status" value="1"/>
</dbReference>
<dbReference type="CDD" id="cd00130">
    <property type="entry name" value="PAS"/>
    <property type="match status" value="1"/>
</dbReference>
<dbReference type="NCBIfam" id="TIGR00229">
    <property type="entry name" value="sensory_box"/>
    <property type="match status" value="1"/>
</dbReference>
<feature type="domain" description="PAS" evidence="1">
    <location>
        <begin position="79"/>
        <end position="130"/>
    </location>
</feature>
<evidence type="ECO:0000313" key="2">
    <source>
        <dbReference type="EnsemblMetazoa" id="ACOM035945-PA.1"/>
    </source>
</evidence>
<dbReference type="EnsemblMetazoa" id="ACOM035945-RA">
    <property type="protein sequence ID" value="ACOM035945-PA.1"/>
    <property type="gene ID" value="ACOM035945"/>
</dbReference>
<dbReference type="Pfam" id="PF18331">
    <property type="entry name" value="PKHD_C"/>
    <property type="match status" value="1"/>
</dbReference>
<protein>
    <recommendedName>
        <fullName evidence="1">PAS domain-containing protein</fullName>
    </recommendedName>
</protein>
<organism evidence="2">
    <name type="scientific">Anopheles coluzzii</name>
    <name type="common">African malaria mosquito</name>
    <dbReference type="NCBI Taxonomy" id="1518534"/>
    <lineage>
        <taxon>Eukaryota</taxon>
        <taxon>Metazoa</taxon>
        <taxon>Ecdysozoa</taxon>
        <taxon>Arthropoda</taxon>
        <taxon>Hexapoda</taxon>
        <taxon>Insecta</taxon>
        <taxon>Pterygota</taxon>
        <taxon>Neoptera</taxon>
        <taxon>Endopterygota</taxon>
        <taxon>Diptera</taxon>
        <taxon>Nematocera</taxon>
        <taxon>Culicoidea</taxon>
        <taxon>Culicidae</taxon>
        <taxon>Anophelinae</taxon>
        <taxon>Anopheles</taxon>
    </lineage>
</organism>
<dbReference type="InterPro" id="IPR013655">
    <property type="entry name" value="PAS_fold_3"/>
</dbReference>
<dbReference type="AlphaFoldDB" id="A0A8W7PQT5"/>
<dbReference type="InterPro" id="IPR035965">
    <property type="entry name" value="PAS-like_dom_sf"/>
</dbReference>
<accession>A0A8W7PQT5</accession>
<dbReference type="Proteomes" id="UP000075882">
    <property type="component" value="Unassembled WGS sequence"/>
</dbReference>
<evidence type="ECO:0000259" key="1">
    <source>
        <dbReference type="PROSITE" id="PS50112"/>
    </source>
</evidence>
<dbReference type="Gene3D" id="4.10.860.20">
    <property type="entry name" value="Rabenosyn, Rab binding domain"/>
    <property type="match status" value="1"/>
</dbReference>
<dbReference type="SUPFAM" id="SSF55785">
    <property type="entry name" value="PYP-like sensor domain (PAS domain)"/>
    <property type="match status" value="1"/>
</dbReference>
<reference evidence="2" key="1">
    <citation type="submission" date="2022-08" db="UniProtKB">
        <authorList>
            <consortium name="EnsemblMetazoa"/>
        </authorList>
    </citation>
    <scope>IDENTIFICATION</scope>
</reference>
<dbReference type="PROSITE" id="PS50112">
    <property type="entry name" value="PAS"/>
    <property type="match status" value="1"/>
</dbReference>
<sequence length="237" mass="27061">MIRDDAKRGLLFDMDMAISRLRQQHGDTAELVTLTANYHNLLRINASARRKTFMTQQIRTQASKEVQLEADELIVTKTDSTGHITYANRVFMQLAEYPESELLGKPHNLIRHPDMPRGVYRLMWKTLQAGREFFGVVKNYTASGNYYWVLANVTPDYDSKNKLEGYFSVRRPPGRRAVKTVIPIYARMCQLESTLSKAAAPDASMEWLLAELEKQGHSYESFVLSLLDTHLTTGKTA</sequence>
<dbReference type="InterPro" id="IPR000014">
    <property type="entry name" value="PAS"/>
</dbReference>
<dbReference type="Pfam" id="PF08447">
    <property type="entry name" value="PAS_3"/>
    <property type="match status" value="1"/>
</dbReference>
<dbReference type="InterPro" id="IPR041097">
    <property type="entry name" value="PKHD_C"/>
</dbReference>